<comment type="caution">
    <text evidence="2">The sequence shown here is derived from an EMBL/GenBank/DDBJ whole genome shotgun (WGS) entry which is preliminary data.</text>
</comment>
<keyword evidence="1" id="KW-0732">Signal</keyword>
<protein>
    <submittedName>
        <fullName evidence="2">Uncharacterized protein</fullName>
    </submittedName>
</protein>
<evidence type="ECO:0000313" key="3">
    <source>
        <dbReference type="Proteomes" id="UP001141434"/>
    </source>
</evidence>
<organism evidence="2 3">
    <name type="scientific">Penicillium alfredii</name>
    <dbReference type="NCBI Taxonomy" id="1506179"/>
    <lineage>
        <taxon>Eukaryota</taxon>
        <taxon>Fungi</taxon>
        <taxon>Dikarya</taxon>
        <taxon>Ascomycota</taxon>
        <taxon>Pezizomycotina</taxon>
        <taxon>Eurotiomycetes</taxon>
        <taxon>Eurotiomycetidae</taxon>
        <taxon>Eurotiales</taxon>
        <taxon>Aspergillaceae</taxon>
        <taxon>Penicillium</taxon>
    </lineage>
</organism>
<keyword evidence="3" id="KW-1185">Reference proteome</keyword>
<reference evidence="2" key="1">
    <citation type="submission" date="2022-11" db="EMBL/GenBank/DDBJ databases">
        <authorList>
            <person name="Petersen C."/>
        </authorList>
    </citation>
    <scope>NUCLEOTIDE SEQUENCE</scope>
    <source>
        <strain evidence="2">IBT 34128</strain>
    </source>
</reference>
<dbReference type="RefSeq" id="XP_056512082.1">
    <property type="nucleotide sequence ID" value="XM_056654055.1"/>
</dbReference>
<evidence type="ECO:0000256" key="1">
    <source>
        <dbReference type="SAM" id="SignalP"/>
    </source>
</evidence>
<dbReference type="AlphaFoldDB" id="A0A9W9KCZ0"/>
<evidence type="ECO:0000313" key="2">
    <source>
        <dbReference type="EMBL" id="KAJ5101251.1"/>
    </source>
</evidence>
<accession>A0A9W9KCZ0</accession>
<sequence length="131" mass="14739">MVEFTKAALMVFAVALPIEVFVPELDVGVVTIVAHSDNKVTTELGSLVENIDCPVHRLLWGMGNDFLVMVQEGDTHLIHTNRPLPQPEWFFSDRHFGVLRILARDTLPIIMVVDVVNCFFRIQADPDVKEA</sequence>
<gene>
    <name evidence="2" type="ORF">NUU61_003473</name>
</gene>
<dbReference type="EMBL" id="JAPMSZ010000005">
    <property type="protein sequence ID" value="KAJ5101251.1"/>
    <property type="molecule type" value="Genomic_DNA"/>
</dbReference>
<dbReference type="Proteomes" id="UP001141434">
    <property type="component" value="Unassembled WGS sequence"/>
</dbReference>
<proteinExistence type="predicted"/>
<feature type="chain" id="PRO_5040847877" evidence="1">
    <location>
        <begin position="16"/>
        <end position="131"/>
    </location>
</feature>
<feature type="signal peptide" evidence="1">
    <location>
        <begin position="1"/>
        <end position="15"/>
    </location>
</feature>
<reference evidence="2" key="2">
    <citation type="journal article" date="2023" name="IMA Fungus">
        <title>Comparative genomic study of the Penicillium genus elucidates a diverse pangenome and 15 lateral gene transfer events.</title>
        <authorList>
            <person name="Petersen C."/>
            <person name="Sorensen T."/>
            <person name="Nielsen M.R."/>
            <person name="Sondergaard T.E."/>
            <person name="Sorensen J.L."/>
            <person name="Fitzpatrick D.A."/>
            <person name="Frisvad J.C."/>
            <person name="Nielsen K.L."/>
        </authorList>
    </citation>
    <scope>NUCLEOTIDE SEQUENCE</scope>
    <source>
        <strain evidence="2">IBT 34128</strain>
    </source>
</reference>
<name>A0A9W9KCZ0_9EURO</name>
<dbReference type="GeneID" id="81393223"/>